<evidence type="ECO:0000313" key="1">
    <source>
        <dbReference type="EMBL" id="KAJ5486107.1"/>
    </source>
</evidence>
<dbReference type="PANTHER" id="PTHR48419:SF1">
    <property type="entry name" value="SULFOTRANSFERASE DOMAIN-CONTAINING PROTEIN"/>
    <property type="match status" value="1"/>
</dbReference>
<dbReference type="InterPro" id="IPR053226">
    <property type="entry name" value="Pyrrolopyrazine_biosynth_F"/>
</dbReference>
<evidence type="ECO:0000313" key="2">
    <source>
        <dbReference type="Proteomes" id="UP001147760"/>
    </source>
</evidence>
<protein>
    <submittedName>
        <fullName evidence="1">Uncharacterized protein</fullName>
    </submittedName>
</protein>
<dbReference type="OrthoDB" id="3650366at2759"/>
<proteinExistence type="predicted"/>
<name>A0A9X0BVL6_9EURO</name>
<dbReference type="PANTHER" id="PTHR48419">
    <property type="entry name" value="SULFOTRANSFERASE DOMAIN-CONTAINING PROTEIN"/>
    <property type="match status" value="1"/>
</dbReference>
<dbReference type="Proteomes" id="UP001147760">
    <property type="component" value="Unassembled WGS sequence"/>
</dbReference>
<dbReference type="Gene3D" id="3.40.50.300">
    <property type="entry name" value="P-loop containing nucleotide triphosphate hydrolases"/>
    <property type="match status" value="1"/>
</dbReference>
<comment type="caution">
    <text evidence="1">The sequence shown here is derived from an EMBL/GenBank/DDBJ whole genome shotgun (WGS) entry which is preliminary data.</text>
</comment>
<dbReference type="InterPro" id="IPR027417">
    <property type="entry name" value="P-loop_NTPase"/>
</dbReference>
<organism evidence="1 2">
    <name type="scientific">Penicillium desertorum</name>
    <dbReference type="NCBI Taxonomy" id="1303715"/>
    <lineage>
        <taxon>Eukaryota</taxon>
        <taxon>Fungi</taxon>
        <taxon>Dikarya</taxon>
        <taxon>Ascomycota</taxon>
        <taxon>Pezizomycotina</taxon>
        <taxon>Eurotiomycetes</taxon>
        <taxon>Eurotiomycetidae</taxon>
        <taxon>Eurotiales</taxon>
        <taxon>Aspergillaceae</taxon>
        <taxon>Penicillium</taxon>
    </lineage>
</organism>
<reference evidence="1" key="2">
    <citation type="journal article" date="2023" name="IMA Fungus">
        <title>Comparative genomic study of the Penicillium genus elucidates a diverse pangenome and 15 lateral gene transfer events.</title>
        <authorList>
            <person name="Petersen C."/>
            <person name="Sorensen T."/>
            <person name="Nielsen M.R."/>
            <person name="Sondergaard T.E."/>
            <person name="Sorensen J.L."/>
            <person name="Fitzpatrick D.A."/>
            <person name="Frisvad J.C."/>
            <person name="Nielsen K.L."/>
        </authorList>
    </citation>
    <scope>NUCLEOTIDE SEQUENCE</scope>
    <source>
        <strain evidence="1">IBT 17660</strain>
    </source>
</reference>
<dbReference type="SUPFAM" id="SSF52540">
    <property type="entry name" value="P-loop containing nucleoside triphosphate hydrolases"/>
    <property type="match status" value="1"/>
</dbReference>
<dbReference type="AlphaFoldDB" id="A0A9X0BVL6"/>
<keyword evidence="2" id="KW-1185">Reference proteome</keyword>
<reference evidence="1" key="1">
    <citation type="submission" date="2022-12" db="EMBL/GenBank/DDBJ databases">
        <authorList>
            <person name="Petersen C."/>
        </authorList>
    </citation>
    <scope>NUCLEOTIDE SEQUENCE</scope>
    <source>
        <strain evidence="1">IBT 17660</strain>
    </source>
</reference>
<sequence length="351" mass="41212">MAPDILSRQRLLMITYPRTASNLLMKILNMPEQPNTLCEESGGYFFLPAFLRMRQLGLMECPYSEWSQEQRSEILVLFQDCFDKLQDQAADAQAAGKRIIAKEHAPTMINPLSLMRFGSTQRELALMPDGPWKIQLPDEWSQAKSLDCIMDDLFCNETVLPNAFLMTWLPTFLIRNPIVAFPSYYRVFHSARNAHKRQMKYAKGQMNRTMTMRWTRRLYDWYMNIWQQQKSCKECQQGPIILDADDILTSPEELKKYCRLVGLDETKMQFSWKPLSEEEVAECHPIKQRMRDTLHASSGIQKDKLAGDRNLETELVEWKDEFGEEEGLQLRDWVVAAMPDYVYLRDRRLQL</sequence>
<dbReference type="EMBL" id="JAPWDO010000001">
    <property type="protein sequence ID" value="KAJ5486107.1"/>
    <property type="molecule type" value="Genomic_DNA"/>
</dbReference>
<accession>A0A9X0BVL6</accession>
<gene>
    <name evidence="1" type="ORF">N7530_000407</name>
</gene>